<evidence type="ECO:0000256" key="9">
    <source>
        <dbReference type="ARBA" id="ARBA00023139"/>
    </source>
</evidence>
<keyword evidence="11" id="KW-0998">Cell outer membrane</keyword>
<keyword evidence="12 14" id="KW-0449">Lipoprotein</keyword>
<keyword evidence="6 13" id="KW-0732">Signal</keyword>
<dbReference type="InterPro" id="IPR029046">
    <property type="entry name" value="LolA/LolB/LppX"/>
</dbReference>
<gene>
    <name evidence="14" type="ORF">HNQ51_001909</name>
</gene>
<evidence type="ECO:0000256" key="13">
    <source>
        <dbReference type="SAM" id="SignalP"/>
    </source>
</evidence>
<reference evidence="14 15" key="1">
    <citation type="submission" date="2020-08" db="EMBL/GenBank/DDBJ databases">
        <title>Genomic Encyclopedia of Type Strains, Phase IV (KMG-IV): sequencing the most valuable type-strain genomes for metagenomic binning, comparative biology and taxonomic classification.</title>
        <authorList>
            <person name="Goeker M."/>
        </authorList>
    </citation>
    <scope>NUCLEOTIDE SEQUENCE [LARGE SCALE GENOMIC DNA]</scope>
    <source>
        <strain evidence="14 15">DSM 23958</strain>
    </source>
</reference>
<keyword evidence="7" id="KW-0653">Protein transport</keyword>
<dbReference type="SUPFAM" id="SSF89392">
    <property type="entry name" value="Prokaryotic lipoproteins and lipoprotein localization factors"/>
    <property type="match status" value="1"/>
</dbReference>
<sequence>MRRLALWALALLMAGCASPPPAPSSGWAGKLGYQVEASAERRAQAGSALFELQGGPERGQIQLNSPLGTALAHAAWGTDGVWLDDGQGRRRFAHLDELAQALGDALQGPALPLTALFDWLEGRPQAEHPHQAGPDGFEQLGWKVQRQEQTLTLSRPAQGGQGAIRLRILLTPAP</sequence>
<dbReference type="GO" id="GO:0009279">
    <property type="term" value="C:cell outer membrane"/>
    <property type="evidence" value="ECO:0007669"/>
    <property type="project" value="UniProtKB-SubCell"/>
</dbReference>
<accession>A0A840S2P9</accession>
<dbReference type="AlphaFoldDB" id="A0A840S2P9"/>
<evidence type="ECO:0000256" key="6">
    <source>
        <dbReference type="ARBA" id="ARBA00022729"/>
    </source>
</evidence>
<evidence type="ECO:0000256" key="3">
    <source>
        <dbReference type="ARBA" id="ARBA00011245"/>
    </source>
</evidence>
<proteinExistence type="inferred from homology"/>
<keyword evidence="15" id="KW-1185">Reference proteome</keyword>
<keyword evidence="10" id="KW-0143">Chaperone</keyword>
<comment type="caution">
    <text evidence="14">The sequence shown here is derived from an EMBL/GenBank/DDBJ whole genome shotgun (WGS) entry which is preliminary data.</text>
</comment>
<keyword evidence="9" id="KW-0564">Palmitate</keyword>
<dbReference type="GO" id="GO:0015031">
    <property type="term" value="P:protein transport"/>
    <property type="evidence" value="ECO:0007669"/>
    <property type="project" value="UniProtKB-KW"/>
</dbReference>
<evidence type="ECO:0000256" key="8">
    <source>
        <dbReference type="ARBA" id="ARBA00023136"/>
    </source>
</evidence>
<evidence type="ECO:0000256" key="5">
    <source>
        <dbReference type="ARBA" id="ARBA00022448"/>
    </source>
</evidence>
<comment type="subcellular location">
    <subcellularLocation>
        <location evidence="1">Cell outer membrane</location>
        <topology evidence="1">Lipid-anchor</topology>
    </subcellularLocation>
</comment>
<feature type="chain" id="PRO_5032821528" description="Outer-membrane lipoprotein LolB" evidence="13">
    <location>
        <begin position="20"/>
        <end position="174"/>
    </location>
</feature>
<dbReference type="Pfam" id="PF03550">
    <property type="entry name" value="LolB"/>
    <property type="match status" value="1"/>
</dbReference>
<dbReference type="EMBL" id="JACHHO010000002">
    <property type="protein sequence ID" value="MBB5204595.1"/>
    <property type="molecule type" value="Genomic_DNA"/>
</dbReference>
<evidence type="ECO:0000313" key="15">
    <source>
        <dbReference type="Proteomes" id="UP000554837"/>
    </source>
</evidence>
<dbReference type="InterPro" id="IPR004565">
    <property type="entry name" value="OM_lipoprot_LolB"/>
</dbReference>
<dbReference type="Proteomes" id="UP000554837">
    <property type="component" value="Unassembled WGS sequence"/>
</dbReference>
<name>A0A840S2P9_9BURK</name>
<dbReference type="OrthoDB" id="5296388at2"/>
<evidence type="ECO:0000313" key="14">
    <source>
        <dbReference type="EMBL" id="MBB5204595.1"/>
    </source>
</evidence>
<organism evidence="14 15">
    <name type="scientific">Inhella inkyongensis</name>
    <dbReference type="NCBI Taxonomy" id="392593"/>
    <lineage>
        <taxon>Bacteria</taxon>
        <taxon>Pseudomonadati</taxon>
        <taxon>Pseudomonadota</taxon>
        <taxon>Betaproteobacteria</taxon>
        <taxon>Burkholderiales</taxon>
        <taxon>Sphaerotilaceae</taxon>
        <taxon>Inhella</taxon>
    </lineage>
</organism>
<keyword evidence="5" id="KW-0813">Transport</keyword>
<evidence type="ECO:0000256" key="7">
    <source>
        <dbReference type="ARBA" id="ARBA00022927"/>
    </source>
</evidence>
<evidence type="ECO:0000256" key="12">
    <source>
        <dbReference type="ARBA" id="ARBA00023288"/>
    </source>
</evidence>
<evidence type="ECO:0000256" key="2">
    <source>
        <dbReference type="ARBA" id="ARBA00009696"/>
    </source>
</evidence>
<evidence type="ECO:0000256" key="4">
    <source>
        <dbReference type="ARBA" id="ARBA00016202"/>
    </source>
</evidence>
<dbReference type="Gene3D" id="2.50.20.10">
    <property type="entry name" value="Lipoprotein localisation LolA/LolB/LppX"/>
    <property type="match status" value="1"/>
</dbReference>
<keyword evidence="8" id="KW-0472">Membrane</keyword>
<protein>
    <recommendedName>
        <fullName evidence="4">Outer-membrane lipoprotein LolB</fullName>
    </recommendedName>
</protein>
<feature type="signal peptide" evidence="13">
    <location>
        <begin position="1"/>
        <end position="19"/>
    </location>
</feature>
<comment type="subunit">
    <text evidence="3">Monomer.</text>
</comment>
<dbReference type="RefSeq" id="WP_138855742.1">
    <property type="nucleotide sequence ID" value="NZ_CP040709.1"/>
</dbReference>
<dbReference type="PROSITE" id="PS51257">
    <property type="entry name" value="PROKAR_LIPOPROTEIN"/>
    <property type="match status" value="1"/>
</dbReference>
<comment type="similarity">
    <text evidence="2">Belongs to the LolB family.</text>
</comment>
<evidence type="ECO:0000256" key="1">
    <source>
        <dbReference type="ARBA" id="ARBA00004459"/>
    </source>
</evidence>
<evidence type="ECO:0000256" key="10">
    <source>
        <dbReference type="ARBA" id="ARBA00023186"/>
    </source>
</evidence>
<evidence type="ECO:0000256" key="11">
    <source>
        <dbReference type="ARBA" id="ARBA00023237"/>
    </source>
</evidence>